<proteinExistence type="predicted"/>
<name>A0A1E2V9H4_9GAMM</name>
<reference evidence="1 2" key="1">
    <citation type="submission" date="2016-08" db="EMBL/GenBank/DDBJ databases">
        <authorList>
            <person name="Seilhamer J.J."/>
        </authorList>
    </citation>
    <scope>NUCLEOTIDE SEQUENCE [LARGE SCALE GENOMIC DNA]</scope>
    <source>
        <strain evidence="1 2">PH27A</strain>
    </source>
</reference>
<gene>
    <name evidence="1" type="ORF">BFW38_08080</name>
</gene>
<protein>
    <submittedName>
        <fullName evidence="1">Peptidase</fullName>
    </submittedName>
</protein>
<sequence length="312" mass="34961">MNKEAIVSTGPGYQWLREKGYPTTDMISPAGSTQCFDGGGQYGVEIPVVNSLRALEHSIKAIERAGIYVSRFNETLGSFLLSDQEIKDMLTLCRENRYGMVISMGPRPEYDTKGAFYRTQFGLEMGRRINNNDSIRVCVEEAIRLAELGCRGITVYDIGVMRILSEMRVEGVLPKDMIFKTSTHCMAANPFIAKIFSENGADSVTTAHDLGLPVLYEMRRQSPDLALDVPVDVYKSKGGFIRFYEVAEMVNYLSPVMLKMGASAQGHPYDSVSDKTAEERVLRVARGLEVLDRYLPNKERISLESRHYALPQ</sequence>
<dbReference type="RefSeq" id="WP_068997928.1">
    <property type="nucleotide sequence ID" value="NZ_MDTQ01000001.1"/>
</dbReference>
<keyword evidence="2" id="KW-1185">Reference proteome</keyword>
<dbReference type="AlphaFoldDB" id="A0A1E2V9H4"/>
<comment type="caution">
    <text evidence="1">The sequence shown here is derived from an EMBL/GenBank/DDBJ whole genome shotgun (WGS) entry which is preliminary data.</text>
</comment>
<dbReference type="STRING" id="197479.BFW38_08080"/>
<organism evidence="1 2">
    <name type="scientific">Terasakiispira papahanaumokuakeensis</name>
    <dbReference type="NCBI Taxonomy" id="197479"/>
    <lineage>
        <taxon>Bacteria</taxon>
        <taxon>Pseudomonadati</taxon>
        <taxon>Pseudomonadota</taxon>
        <taxon>Gammaproteobacteria</taxon>
        <taxon>Oceanospirillales</taxon>
        <taxon>Terasakiispira</taxon>
    </lineage>
</organism>
<dbReference type="EMBL" id="MDTQ01000001">
    <property type="protein sequence ID" value="ODC03512.1"/>
    <property type="molecule type" value="Genomic_DNA"/>
</dbReference>
<evidence type="ECO:0000313" key="1">
    <source>
        <dbReference type="EMBL" id="ODC03512.1"/>
    </source>
</evidence>
<accession>A0A1E2V9H4</accession>
<evidence type="ECO:0000313" key="2">
    <source>
        <dbReference type="Proteomes" id="UP000094291"/>
    </source>
</evidence>
<dbReference type="Proteomes" id="UP000094291">
    <property type="component" value="Unassembled WGS sequence"/>
</dbReference>